<sequence>MRGKYTFRLPPDLVDRIAEYATRRRVTQAAVVEAALASFLSPDGPDRLESALSRRLDHMTREIERLDRHITITNETLAVFVRFWLTSTPPLPDGAMAAARAKGRERYDGFVEAVGRRLAGSHGFAEELLHSTDSVNHPPSP</sequence>
<dbReference type="RefSeq" id="WP_116701616.1">
    <property type="nucleotide sequence ID" value="NZ_QUWV01000003.1"/>
</dbReference>
<dbReference type="SUPFAM" id="SSF47598">
    <property type="entry name" value="Ribbon-helix-helix"/>
    <property type="match status" value="1"/>
</dbReference>
<name>A0A371Z4U7_9PROT</name>
<dbReference type="OrthoDB" id="9803941at2"/>
<accession>A0A371Z4U7</accession>
<protein>
    <submittedName>
        <fullName evidence="1">CopG family transcriptional regulator</fullName>
    </submittedName>
</protein>
<dbReference type="InterPro" id="IPR010985">
    <property type="entry name" value="Ribbon_hlx_hlx"/>
</dbReference>
<dbReference type="EMBL" id="QUWV01000003">
    <property type="protein sequence ID" value="RFD21501.1"/>
    <property type="molecule type" value="Genomic_DNA"/>
</dbReference>
<gene>
    <name evidence="1" type="ORF">DY926_00435</name>
</gene>
<dbReference type="GO" id="GO:0006355">
    <property type="term" value="P:regulation of DNA-templated transcription"/>
    <property type="evidence" value="ECO:0007669"/>
    <property type="project" value="InterPro"/>
</dbReference>
<keyword evidence="2" id="KW-1185">Reference proteome</keyword>
<dbReference type="AlphaFoldDB" id="A0A371Z4U7"/>
<organism evidence="1 2">
    <name type="scientific">Komagataeibacter melaceti</name>
    <dbReference type="NCBI Taxonomy" id="2766577"/>
    <lineage>
        <taxon>Bacteria</taxon>
        <taxon>Pseudomonadati</taxon>
        <taxon>Pseudomonadota</taxon>
        <taxon>Alphaproteobacteria</taxon>
        <taxon>Acetobacterales</taxon>
        <taxon>Acetobacteraceae</taxon>
        <taxon>Komagataeibacter</taxon>
    </lineage>
</organism>
<comment type="caution">
    <text evidence="1">The sequence shown here is derived from an EMBL/GenBank/DDBJ whole genome shotgun (WGS) entry which is preliminary data.</text>
</comment>
<evidence type="ECO:0000313" key="1">
    <source>
        <dbReference type="EMBL" id="RFD21501.1"/>
    </source>
</evidence>
<dbReference type="Proteomes" id="UP000262371">
    <property type="component" value="Unassembled WGS sequence"/>
</dbReference>
<evidence type="ECO:0000313" key="2">
    <source>
        <dbReference type="Proteomes" id="UP000262371"/>
    </source>
</evidence>
<reference evidence="1 2" key="1">
    <citation type="submission" date="2018-08" db="EMBL/GenBank/DDBJ databases">
        <title>Komagataeibacter sp. AV 382.</title>
        <authorList>
            <person name="Skraban J."/>
            <person name="Trcek J."/>
        </authorList>
    </citation>
    <scope>NUCLEOTIDE SEQUENCE [LARGE SCALE GENOMIC DNA]</scope>
    <source>
        <strain evidence="1 2">AV 382</strain>
    </source>
</reference>
<proteinExistence type="predicted"/>